<evidence type="ECO:0008006" key="4">
    <source>
        <dbReference type="Google" id="ProtNLM"/>
    </source>
</evidence>
<dbReference type="Proteomes" id="UP000822331">
    <property type="component" value="Unassembled WGS sequence"/>
</dbReference>
<evidence type="ECO:0000313" key="2">
    <source>
        <dbReference type="EMBL" id="NTF35542.1"/>
    </source>
</evidence>
<protein>
    <recommendedName>
        <fullName evidence="4">ParB/Sulfiredoxin domain-containing protein</fullName>
    </recommendedName>
</protein>
<dbReference type="RefSeq" id="WP_174003020.1">
    <property type="nucleotide sequence ID" value="NZ_JAAMCP010000001.1"/>
</dbReference>
<reference evidence="2 3" key="1">
    <citation type="journal article" date="2020" name="Science">
        <title>Unexpected conservation and global transmission of agrobacterial virulence plasmids.</title>
        <authorList>
            <person name="Weisberg A.J."/>
            <person name="Davis E.W. 2nd"/>
            <person name="Tabima J."/>
            <person name="Belcher M.S."/>
            <person name="Miller M."/>
            <person name="Kuo C.H."/>
            <person name="Loper J.E."/>
            <person name="Grunwald N.J."/>
            <person name="Putnam M.L."/>
            <person name="Chang J.H."/>
        </authorList>
    </citation>
    <scope>NUCLEOTIDE SEQUENCE [LARGE SCALE GENOMIC DNA]</scope>
    <source>
        <strain evidence="2 3">A19/93</strain>
    </source>
</reference>
<evidence type="ECO:0000256" key="1">
    <source>
        <dbReference type="SAM" id="MobiDB-lite"/>
    </source>
</evidence>
<comment type="caution">
    <text evidence="2">The sequence shown here is derived from an EMBL/GenBank/DDBJ whole genome shotgun (WGS) entry which is preliminary data.</text>
</comment>
<evidence type="ECO:0000313" key="3">
    <source>
        <dbReference type="Proteomes" id="UP000822331"/>
    </source>
</evidence>
<proteinExistence type="predicted"/>
<dbReference type="EMBL" id="JAAMCP010000001">
    <property type="protein sequence ID" value="NTF35542.1"/>
    <property type="molecule type" value="Genomic_DNA"/>
</dbReference>
<name>A0ABX2IXR3_9HYPH</name>
<sequence>MRTTFNQAQPNSCRSKKGQGNSMNALEIAKFLIDETTKKNGKKCTAEEMTDAIAKTCAREFPTTDDALIRQALKLANDILAADVMFKLRAIEPVNITGLDMASPENGEPICERVRPTDLYVDPAYQRNIGSRGLTQIRKIIEAWDWNKFKPPICAYAEHDGKTVLKVLDGQHTAIAAASHPEIVFIPVMIVEAAATSSQAAAFVGQNTERLGVTALQLHQSALVARDLDALTIDYVCKQAGVVILRHPGPGGAARPGETVSITAITELIKKRGNEASRDILQLLVKARFAPILKPQIKAVELLMSDDEYREYFKPDDLVDAMAGSWAADLDAAKQLALTHKWALWKALAITWFRKTKKIRQPAAGRAA</sequence>
<feature type="region of interest" description="Disordered" evidence="1">
    <location>
        <begin position="1"/>
        <end position="20"/>
    </location>
</feature>
<keyword evidence="3" id="KW-1185">Reference proteome</keyword>
<accession>A0ABX2IXR3</accession>
<gene>
    <name evidence="2" type="ORF">G6L72_02280</name>
</gene>
<organism evidence="2 3">
    <name type="scientific">Agrobacterium rubi</name>
    <dbReference type="NCBI Taxonomy" id="28099"/>
    <lineage>
        <taxon>Bacteria</taxon>
        <taxon>Pseudomonadati</taxon>
        <taxon>Pseudomonadota</taxon>
        <taxon>Alphaproteobacteria</taxon>
        <taxon>Hyphomicrobiales</taxon>
        <taxon>Rhizobiaceae</taxon>
        <taxon>Rhizobium/Agrobacterium group</taxon>
        <taxon>Agrobacterium</taxon>
    </lineage>
</organism>